<dbReference type="KEGG" id="vg:4484385"/>
<reference evidence="2" key="1">
    <citation type="journal article" date="2008" name="J. Bacteriol.">
        <title>Ma-LMM01 infecting toxic Microcystis aeruginosa illuminates diverse cyanophage genome strategies.</title>
        <authorList>
            <person name="Yoshida T."/>
            <person name="Nagasaki K."/>
            <person name="Takashima Y."/>
            <person name="Shirai Y."/>
            <person name="Tomaru Y."/>
            <person name="Takao Y."/>
            <person name="Sakamoto S."/>
            <person name="Hiroishi S."/>
            <person name="Ogata H."/>
        </authorList>
    </citation>
    <scope>NUCLEOTIDE SEQUENCE</scope>
</reference>
<sequence length="41" mass="4490">MLFYLLGTREALSYAGGPPNKYFTPKLKTCAIIVEGMAKVP</sequence>
<proteinExistence type="predicted"/>
<dbReference type="Proteomes" id="UP000001249">
    <property type="component" value="Segment"/>
</dbReference>
<dbReference type="RefSeq" id="YP_851029.1">
    <property type="nucleotide sequence ID" value="NC_008562.1"/>
</dbReference>
<dbReference type="EMBL" id="AB231700">
    <property type="protein sequence ID" value="BAF36106.1"/>
    <property type="molecule type" value="Genomic_DNA"/>
</dbReference>
<protein>
    <submittedName>
        <fullName evidence="1">Uncharacterized protein</fullName>
    </submittedName>
</protein>
<organism evidence="1 2">
    <name type="scientific">Microcystis phage LMM01</name>
    <dbReference type="NCBI Taxonomy" id="2856824"/>
    <lineage>
        <taxon>Viruses</taxon>
        <taxon>Duplodnaviria</taxon>
        <taxon>Heunggongvirae</taxon>
        <taxon>Uroviricota</taxon>
        <taxon>Caudoviricetes</taxon>
        <taxon>Fukuivirus</taxon>
        <taxon>Fukuivirus LMM01</taxon>
    </lineage>
</organism>
<name>A0A7C9_9CAUD</name>
<accession>A0A7C9</accession>
<evidence type="ECO:0000313" key="2">
    <source>
        <dbReference type="Proteomes" id="UP000001249"/>
    </source>
</evidence>
<evidence type="ECO:0000313" key="1">
    <source>
        <dbReference type="EMBL" id="BAF36106.1"/>
    </source>
</evidence>
<keyword evidence="2" id="KW-1185">Reference proteome</keyword>
<dbReference type="GeneID" id="4484385"/>